<comment type="similarity">
    <text evidence="1 6 7">Belongs to the peptidase S8 family.</text>
</comment>
<dbReference type="PANTHER" id="PTHR43399:SF4">
    <property type="entry name" value="CELL WALL-ASSOCIATED PROTEASE"/>
    <property type="match status" value="1"/>
</dbReference>
<dbReference type="OrthoDB" id="9798386at2"/>
<accession>A0A0H5SEW4</accession>
<dbReference type="SUPFAM" id="SSF52743">
    <property type="entry name" value="Subtilisin-like"/>
    <property type="match status" value="1"/>
</dbReference>
<dbReference type="GO" id="GO:0004252">
    <property type="term" value="F:serine-type endopeptidase activity"/>
    <property type="evidence" value="ECO:0007669"/>
    <property type="project" value="UniProtKB-UniRule"/>
</dbReference>
<keyword evidence="2 6" id="KW-0645">Protease</keyword>
<keyword evidence="4 6" id="KW-0720">Serine protease</keyword>
<feature type="active site" description="Charge relay system" evidence="5 6">
    <location>
        <position position="388"/>
    </location>
</feature>
<evidence type="ECO:0000256" key="4">
    <source>
        <dbReference type="ARBA" id="ARBA00022825"/>
    </source>
</evidence>
<feature type="active site" description="Charge relay system" evidence="5 6">
    <location>
        <position position="231"/>
    </location>
</feature>
<dbReference type="Proteomes" id="UP000236497">
    <property type="component" value="Unassembled WGS sequence"/>
</dbReference>
<evidence type="ECO:0000313" key="12">
    <source>
        <dbReference type="Proteomes" id="UP000236497"/>
    </source>
</evidence>
<evidence type="ECO:0000256" key="5">
    <source>
        <dbReference type="PIRSR" id="PIRSR615500-1"/>
    </source>
</evidence>
<feature type="chain" id="PRO_5005223906" evidence="8">
    <location>
        <begin position="33"/>
        <end position="449"/>
    </location>
</feature>
<feature type="active site" description="Charge relay system" evidence="5 6">
    <location>
        <position position="176"/>
    </location>
</feature>
<keyword evidence="3 6" id="KW-0378">Hydrolase</keyword>
<dbReference type="PROSITE" id="PS00137">
    <property type="entry name" value="SUBTILASE_HIS"/>
    <property type="match status" value="1"/>
</dbReference>
<dbReference type="PRINTS" id="PR00723">
    <property type="entry name" value="SUBTILISIN"/>
</dbReference>
<dbReference type="PROSITE" id="PS51257">
    <property type="entry name" value="PROKAR_LIPOPROTEIN"/>
    <property type="match status" value="1"/>
</dbReference>
<evidence type="ECO:0000256" key="2">
    <source>
        <dbReference type="ARBA" id="ARBA00022670"/>
    </source>
</evidence>
<dbReference type="InterPro" id="IPR036852">
    <property type="entry name" value="Peptidase_S8/S53_dom_sf"/>
</dbReference>
<feature type="signal peptide" evidence="8">
    <location>
        <begin position="1"/>
        <end position="32"/>
    </location>
</feature>
<dbReference type="Gene3D" id="3.40.50.200">
    <property type="entry name" value="Peptidase S8/S53 domain"/>
    <property type="match status" value="1"/>
</dbReference>
<dbReference type="PROSITE" id="PS51892">
    <property type="entry name" value="SUBTILASE"/>
    <property type="match status" value="1"/>
</dbReference>
<keyword evidence="8" id="KW-0732">Signal</keyword>
<dbReference type="InterPro" id="IPR054399">
    <property type="entry name" value="Fervidolysin-like_N_prodom"/>
</dbReference>
<evidence type="ECO:0000256" key="6">
    <source>
        <dbReference type="PROSITE-ProRule" id="PRU01240"/>
    </source>
</evidence>
<dbReference type="AlphaFoldDB" id="A0A0H5SEW4"/>
<feature type="domain" description="Fervidolysin-like N-terminal prodomain" evidence="10">
    <location>
        <begin position="41"/>
        <end position="130"/>
    </location>
</feature>
<evidence type="ECO:0000256" key="7">
    <source>
        <dbReference type="RuleBase" id="RU003355"/>
    </source>
</evidence>
<proteinExistence type="inferred from homology"/>
<dbReference type="PANTHER" id="PTHR43399">
    <property type="entry name" value="SUBTILISIN-RELATED"/>
    <property type="match status" value="1"/>
</dbReference>
<dbReference type="InterPro" id="IPR034204">
    <property type="entry name" value="PfSUB1-like_cat_dom"/>
</dbReference>
<dbReference type="CDD" id="cd07473">
    <property type="entry name" value="Peptidases_S8_Subtilisin_like"/>
    <property type="match status" value="1"/>
</dbReference>
<dbReference type="Pfam" id="PF00082">
    <property type="entry name" value="Peptidase_S8"/>
    <property type="match status" value="1"/>
</dbReference>
<reference evidence="11 12" key="1">
    <citation type="submission" date="2015-06" db="EMBL/GenBank/DDBJ databases">
        <authorList>
            <person name="Wibberg Daniel"/>
        </authorList>
    </citation>
    <scope>NUCLEOTIDE SEQUENCE [LARGE SCALE GENOMIC DNA]</scope>
    <source>
        <strain evidence="11 12">T3/55T</strain>
    </source>
</reference>
<evidence type="ECO:0000256" key="1">
    <source>
        <dbReference type="ARBA" id="ARBA00011073"/>
    </source>
</evidence>
<evidence type="ECO:0000259" key="10">
    <source>
        <dbReference type="Pfam" id="PF22148"/>
    </source>
</evidence>
<protein>
    <submittedName>
        <fullName evidence="11">Uncharacterized protein</fullName>
    </submittedName>
</protein>
<evidence type="ECO:0000256" key="8">
    <source>
        <dbReference type="SAM" id="SignalP"/>
    </source>
</evidence>
<dbReference type="Pfam" id="PF22148">
    <property type="entry name" value="Fervidolysin_NPro-like"/>
    <property type="match status" value="1"/>
</dbReference>
<feature type="domain" description="Peptidase S8/S53" evidence="9">
    <location>
        <begin position="168"/>
        <end position="422"/>
    </location>
</feature>
<sequence length="449" mass="47928">MFLKKLFKVALISCLAVACILGSITSFSKASADDYLSKVYSTKNYDQPYATDRVIVAYKKDTASLLAASGQLTAYEKNLSGKFGLRLKHNLSRKNDKYDVRLYTIDDSSQTVLDVINELKDDPNVAYVEPDYIIRATDRIPNDPYYSNLYAPGKISAPKAWDTHTGSKNIVVGVVDTGIQYTHPDLAGNIWVNPDEIPGNGKDDDNNGYIDDIYGWNFVSNNNRPLDDNGHGTHVAGIIGAVGNNGIGVTGVTWNTQIAALKFLDADGSGYTSNAILAINYAAEKGFDILNNSWGGGSYSQSLKNAIDAYKGVFVAAAGNEGRNNDSYPTYPASYTSSNIISVAATTSTDALASYSNYGRTSVDLGAPGSSIYSTYINSRYASLSGTSMAAPQVSGALALIKSYKPSLTTAQLKSLILNNVDSVSSLSNRTVTGGRLNVAKALAAAKSN</sequence>
<evidence type="ECO:0000313" key="11">
    <source>
        <dbReference type="EMBL" id="CRZ33959.1"/>
    </source>
</evidence>
<dbReference type="RefSeq" id="WP_103202091.1">
    <property type="nucleotide sequence ID" value="NZ_CVTD020000010.1"/>
</dbReference>
<gene>
    <name evidence="11" type="ORF">HHT355_0756</name>
</gene>
<organism evidence="11 12">
    <name type="scientific">Herbinix hemicellulosilytica</name>
    <dbReference type="NCBI Taxonomy" id="1564487"/>
    <lineage>
        <taxon>Bacteria</taxon>
        <taxon>Bacillati</taxon>
        <taxon>Bacillota</taxon>
        <taxon>Clostridia</taxon>
        <taxon>Lachnospirales</taxon>
        <taxon>Lachnospiraceae</taxon>
        <taxon>Herbinix</taxon>
    </lineage>
</organism>
<dbReference type="InterPro" id="IPR015500">
    <property type="entry name" value="Peptidase_S8_subtilisin-rel"/>
</dbReference>
<dbReference type="PROSITE" id="PS00136">
    <property type="entry name" value="SUBTILASE_ASP"/>
    <property type="match status" value="1"/>
</dbReference>
<name>A0A0H5SEW4_HERHM</name>
<evidence type="ECO:0000259" key="9">
    <source>
        <dbReference type="Pfam" id="PF00082"/>
    </source>
</evidence>
<dbReference type="GO" id="GO:0006508">
    <property type="term" value="P:proteolysis"/>
    <property type="evidence" value="ECO:0007669"/>
    <property type="project" value="UniProtKB-KW"/>
</dbReference>
<dbReference type="InterPro" id="IPR023827">
    <property type="entry name" value="Peptidase_S8_Asp-AS"/>
</dbReference>
<dbReference type="EMBL" id="CVTD020000010">
    <property type="protein sequence ID" value="CRZ33959.1"/>
    <property type="molecule type" value="Genomic_DNA"/>
</dbReference>
<dbReference type="InterPro" id="IPR000209">
    <property type="entry name" value="Peptidase_S8/S53_dom"/>
</dbReference>
<dbReference type="InterPro" id="IPR051048">
    <property type="entry name" value="Peptidase_S8/S53_subtilisin"/>
</dbReference>
<keyword evidence="12" id="KW-1185">Reference proteome</keyword>
<dbReference type="InterPro" id="IPR022398">
    <property type="entry name" value="Peptidase_S8_His-AS"/>
</dbReference>
<dbReference type="InterPro" id="IPR023828">
    <property type="entry name" value="Peptidase_S8_Ser-AS"/>
</dbReference>
<evidence type="ECO:0000256" key="3">
    <source>
        <dbReference type="ARBA" id="ARBA00022801"/>
    </source>
</evidence>
<dbReference type="PROSITE" id="PS00138">
    <property type="entry name" value="SUBTILASE_SER"/>
    <property type="match status" value="1"/>
</dbReference>